<keyword evidence="1" id="KW-0732">Signal</keyword>
<dbReference type="CDD" id="cd01299">
    <property type="entry name" value="Met_dep_hydrolase_A"/>
    <property type="match status" value="1"/>
</dbReference>
<organism evidence="3 4">
    <name type="scientific">Sphingomonas cremea</name>
    <dbReference type="NCBI Taxonomy" id="2904799"/>
    <lineage>
        <taxon>Bacteria</taxon>
        <taxon>Pseudomonadati</taxon>
        <taxon>Pseudomonadota</taxon>
        <taxon>Alphaproteobacteria</taxon>
        <taxon>Sphingomonadales</taxon>
        <taxon>Sphingomonadaceae</taxon>
        <taxon>Sphingomonas</taxon>
    </lineage>
</organism>
<feature type="signal peptide" evidence="1">
    <location>
        <begin position="1"/>
        <end position="19"/>
    </location>
</feature>
<reference evidence="3" key="1">
    <citation type="submission" date="2022-01" db="EMBL/GenBank/DDBJ databases">
        <authorList>
            <person name="Jo J.-H."/>
            <person name="Im W.-T."/>
        </authorList>
    </citation>
    <scope>NUCLEOTIDE SEQUENCE</scope>
    <source>
        <strain evidence="3">G124</strain>
    </source>
</reference>
<dbReference type="InterPro" id="IPR032466">
    <property type="entry name" value="Metal_Hydrolase"/>
</dbReference>
<dbReference type="EMBL" id="JAKFGM010000003">
    <property type="protein sequence ID" value="MCF2515547.1"/>
    <property type="molecule type" value="Genomic_DNA"/>
</dbReference>
<dbReference type="AlphaFoldDB" id="A0A9X1QNT7"/>
<dbReference type="PANTHER" id="PTHR43135">
    <property type="entry name" value="ALPHA-D-RIBOSE 1-METHYLPHOSPHONATE 5-TRIPHOSPHATE DIPHOSPHATASE"/>
    <property type="match status" value="1"/>
</dbReference>
<dbReference type="InterPro" id="IPR011059">
    <property type="entry name" value="Metal-dep_hydrolase_composite"/>
</dbReference>
<gene>
    <name evidence="3" type="ORF">LVY65_10805</name>
</gene>
<dbReference type="GO" id="GO:0016810">
    <property type="term" value="F:hydrolase activity, acting on carbon-nitrogen (but not peptide) bonds"/>
    <property type="evidence" value="ECO:0007669"/>
    <property type="project" value="InterPro"/>
</dbReference>
<proteinExistence type="predicted"/>
<dbReference type="InterPro" id="IPR006680">
    <property type="entry name" value="Amidohydro-rel"/>
</dbReference>
<dbReference type="PANTHER" id="PTHR43135:SF3">
    <property type="entry name" value="ALPHA-D-RIBOSE 1-METHYLPHOSPHONATE 5-TRIPHOSPHATE DIPHOSPHATASE"/>
    <property type="match status" value="1"/>
</dbReference>
<dbReference type="SUPFAM" id="SSF51338">
    <property type="entry name" value="Composite domain of metallo-dependent hydrolases"/>
    <property type="match status" value="1"/>
</dbReference>
<dbReference type="InterPro" id="IPR051781">
    <property type="entry name" value="Metallo-dep_Hydrolase"/>
</dbReference>
<feature type="chain" id="PRO_5040912747" evidence="1">
    <location>
        <begin position="20"/>
        <end position="439"/>
    </location>
</feature>
<evidence type="ECO:0000313" key="3">
    <source>
        <dbReference type="EMBL" id="MCF2515547.1"/>
    </source>
</evidence>
<name>A0A9X1QNT7_9SPHN</name>
<dbReference type="Pfam" id="PF01979">
    <property type="entry name" value="Amidohydro_1"/>
    <property type="match status" value="1"/>
</dbReference>
<dbReference type="SUPFAM" id="SSF51556">
    <property type="entry name" value="Metallo-dependent hydrolases"/>
    <property type="match status" value="1"/>
</dbReference>
<dbReference type="Gene3D" id="2.30.40.10">
    <property type="entry name" value="Urease, subunit C, domain 1"/>
    <property type="match status" value="1"/>
</dbReference>
<dbReference type="InterPro" id="IPR057744">
    <property type="entry name" value="OTAase-like"/>
</dbReference>
<protein>
    <submittedName>
        <fullName evidence="3">Amidohydrolase family protein</fullName>
    </submittedName>
</protein>
<keyword evidence="4" id="KW-1185">Reference proteome</keyword>
<evidence type="ECO:0000259" key="2">
    <source>
        <dbReference type="Pfam" id="PF01979"/>
    </source>
</evidence>
<accession>A0A9X1QNT7</accession>
<evidence type="ECO:0000256" key="1">
    <source>
        <dbReference type="SAM" id="SignalP"/>
    </source>
</evidence>
<evidence type="ECO:0000313" key="4">
    <source>
        <dbReference type="Proteomes" id="UP001139410"/>
    </source>
</evidence>
<dbReference type="RefSeq" id="WP_235068217.1">
    <property type="nucleotide sequence ID" value="NZ_JAKFGM010000003.1"/>
</dbReference>
<dbReference type="Gene3D" id="3.20.20.140">
    <property type="entry name" value="Metal-dependent hydrolases"/>
    <property type="match status" value="1"/>
</dbReference>
<feature type="domain" description="Amidohydrolase-related" evidence="2">
    <location>
        <begin position="74"/>
        <end position="423"/>
    </location>
</feature>
<dbReference type="Proteomes" id="UP001139410">
    <property type="component" value="Unassembled WGS sequence"/>
</dbReference>
<comment type="caution">
    <text evidence="3">The sequence shown here is derived from an EMBL/GenBank/DDBJ whole genome shotgun (WGS) entry which is preliminary data.</text>
</comment>
<sequence length="439" mass="46661">MQVRLMGMLMLAASFSASAGAETVQLRAGHLIDPGTGTVTHDRELIITDGKIVSDRPWKGVRADGRLIDWSSKWVLPGLIDLHTHVADGYGQGDDPAEPLTHSEGATVLKGAEMARITLHAGFTTVRDVGVYRGLTDVALRNAIAAGEVEGPRMFVAGGYITIPGGGGAVTGAKPGTVIGPEFRIGEVRGPVDARQKVRNLIGSGADFIKLIATGAVLAIGSEPGALELTPEEMQAACDEAKVLGKYCIAHAHGAEGIKAAIRAGARTIEHASLVDDEGLRLAKDRGVWLDMDIYDGDWIDEIGTRDHWPAEYLKKNRDTTDLQRQGFAKAVKLGVPLTYGTDAGVYPHGLNARQFGYMVRYGMTPMQALASATSEAAKALGHEELGSVTAGHVADFVAVGRDPLVDITVLQCIDGVIQGGRLIYRGDAAERCDRWARK</sequence>